<gene>
    <name evidence="1" type="ORF">GCM10011499_37660</name>
</gene>
<dbReference type="OrthoDB" id="2231510at2"/>
<dbReference type="Proteomes" id="UP000596977">
    <property type="component" value="Unassembled WGS sequence"/>
</dbReference>
<protein>
    <recommendedName>
        <fullName evidence="3">Phage protein</fullName>
    </recommendedName>
</protein>
<organism evidence="1 2">
    <name type="scientific">Pelagibacterium lentulum</name>
    <dbReference type="NCBI Taxonomy" id="2029865"/>
    <lineage>
        <taxon>Bacteria</taxon>
        <taxon>Pseudomonadati</taxon>
        <taxon>Pseudomonadota</taxon>
        <taxon>Alphaproteobacteria</taxon>
        <taxon>Hyphomicrobiales</taxon>
        <taxon>Devosiaceae</taxon>
        <taxon>Pelagibacterium</taxon>
    </lineage>
</organism>
<keyword evidence="2" id="KW-1185">Reference proteome</keyword>
<comment type="caution">
    <text evidence="1">The sequence shown here is derived from an EMBL/GenBank/DDBJ whole genome shotgun (WGS) entry which is preliminary data.</text>
</comment>
<dbReference type="EMBL" id="BMKB01000010">
    <property type="protein sequence ID" value="GGA63757.1"/>
    <property type="molecule type" value="Genomic_DNA"/>
</dbReference>
<proteinExistence type="predicted"/>
<dbReference type="RefSeq" id="WP_127071826.1">
    <property type="nucleotide sequence ID" value="NZ_BMKB01000010.1"/>
</dbReference>
<sequence length="84" mass="9445">MKNRLSDLNNHLFMQLERLGNEDLSPEQIETEATRSEAVVSVADQIIRNADLQLKAAKLIADHGGHMVRHLPMIEGKARDDEKA</sequence>
<evidence type="ECO:0000313" key="1">
    <source>
        <dbReference type="EMBL" id="GGA63757.1"/>
    </source>
</evidence>
<accession>A0A916W3W6</accession>
<evidence type="ECO:0000313" key="2">
    <source>
        <dbReference type="Proteomes" id="UP000596977"/>
    </source>
</evidence>
<name>A0A916W3W6_9HYPH</name>
<dbReference type="AlphaFoldDB" id="A0A916W3W6"/>
<evidence type="ECO:0008006" key="3">
    <source>
        <dbReference type="Google" id="ProtNLM"/>
    </source>
</evidence>
<reference evidence="1 2" key="1">
    <citation type="journal article" date="2014" name="Int. J. Syst. Evol. Microbiol.">
        <title>Complete genome sequence of Corynebacterium casei LMG S-19264T (=DSM 44701T), isolated from a smear-ripened cheese.</title>
        <authorList>
            <consortium name="US DOE Joint Genome Institute (JGI-PGF)"/>
            <person name="Walter F."/>
            <person name="Albersmeier A."/>
            <person name="Kalinowski J."/>
            <person name="Ruckert C."/>
        </authorList>
    </citation>
    <scope>NUCLEOTIDE SEQUENCE [LARGE SCALE GENOMIC DNA]</scope>
    <source>
        <strain evidence="1 2">CGMCC 1.15896</strain>
    </source>
</reference>